<name>A0A2T6ZEQ9_TUBBO</name>
<dbReference type="EMBL" id="NESQ01000332">
    <property type="protein sequence ID" value="PUU73936.1"/>
    <property type="molecule type" value="Genomic_DNA"/>
</dbReference>
<evidence type="ECO:0000313" key="1">
    <source>
        <dbReference type="EMBL" id="PUU73936.1"/>
    </source>
</evidence>
<proteinExistence type="predicted"/>
<reference evidence="1 2" key="1">
    <citation type="submission" date="2017-04" db="EMBL/GenBank/DDBJ databases">
        <title>Draft genome sequence of Tuber borchii Vittad., a whitish edible truffle.</title>
        <authorList>
            <consortium name="DOE Joint Genome Institute"/>
            <person name="Murat C."/>
            <person name="Kuo A."/>
            <person name="Barry K.W."/>
            <person name="Clum A."/>
            <person name="Dockter R.B."/>
            <person name="Fauchery L."/>
            <person name="Iotti M."/>
            <person name="Kohler A."/>
            <person name="Labutti K."/>
            <person name="Lindquist E.A."/>
            <person name="Lipzen A."/>
            <person name="Ohm R.A."/>
            <person name="Wang M."/>
            <person name="Grigoriev I.V."/>
            <person name="Zambonelli A."/>
            <person name="Martin F.M."/>
        </authorList>
    </citation>
    <scope>NUCLEOTIDE SEQUENCE [LARGE SCALE GENOMIC DNA]</scope>
    <source>
        <strain evidence="1 2">Tbo3840</strain>
    </source>
</reference>
<keyword evidence="2" id="KW-1185">Reference proteome</keyword>
<organism evidence="1 2">
    <name type="scientific">Tuber borchii</name>
    <name type="common">White truffle</name>
    <dbReference type="NCBI Taxonomy" id="42251"/>
    <lineage>
        <taxon>Eukaryota</taxon>
        <taxon>Fungi</taxon>
        <taxon>Dikarya</taxon>
        <taxon>Ascomycota</taxon>
        <taxon>Pezizomycotina</taxon>
        <taxon>Pezizomycetes</taxon>
        <taxon>Pezizales</taxon>
        <taxon>Tuberaceae</taxon>
        <taxon>Tuber</taxon>
    </lineage>
</organism>
<dbReference type="OrthoDB" id="5468182at2759"/>
<protein>
    <submittedName>
        <fullName evidence="1">Uncharacterized protein</fullName>
    </submittedName>
</protein>
<sequence>MSATGYLLFTGRLFWKKKKNLQFDHLLPALISITIADSKSGLQYNKAVGYEDLSNITWYKFICSFPDMRTYREEYKDWGNAIKCKIEQDRILGWKENTAAQWVGIQAYGITNPSVTDRAGLSQADIGRVEHFTEYLDFLLKDIAKNHKAILTRMLAVTQPVPTVTAPIVAFITIRNDPKLP</sequence>
<dbReference type="Proteomes" id="UP000244722">
    <property type="component" value="Unassembled WGS sequence"/>
</dbReference>
<gene>
    <name evidence="1" type="ORF">B9Z19DRAFT_1068587</name>
</gene>
<accession>A0A2T6ZEQ9</accession>
<evidence type="ECO:0000313" key="2">
    <source>
        <dbReference type="Proteomes" id="UP000244722"/>
    </source>
</evidence>
<comment type="caution">
    <text evidence="1">The sequence shown here is derived from an EMBL/GenBank/DDBJ whole genome shotgun (WGS) entry which is preliminary data.</text>
</comment>
<dbReference type="AlphaFoldDB" id="A0A2T6ZEQ9"/>